<dbReference type="InterPro" id="IPR001173">
    <property type="entry name" value="Glyco_trans_2-like"/>
</dbReference>
<evidence type="ECO:0000259" key="1">
    <source>
        <dbReference type="Pfam" id="PF00535"/>
    </source>
</evidence>
<comment type="caution">
    <text evidence="2">The sequence shown here is derived from an EMBL/GenBank/DDBJ whole genome shotgun (WGS) entry which is preliminary data.</text>
</comment>
<dbReference type="SUPFAM" id="SSF53448">
    <property type="entry name" value="Nucleotide-diphospho-sugar transferases"/>
    <property type="match status" value="1"/>
</dbReference>
<feature type="domain" description="Glycosyltransferase 2-like" evidence="1">
    <location>
        <begin position="5"/>
        <end position="116"/>
    </location>
</feature>
<evidence type="ECO:0000313" key="3">
    <source>
        <dbReference type="Proteomes" id="UP001156641"/>
    </source>
</evidence>
<dbReference type="Gene3D" id="3.90.550.10">
    <property type="entry name" value="Spore Coat Polysaccharide Biosynthesis Protein SpsA, Chain A"/>
    <property type="match status" value="1"/>
</dbReference>
<keyword evidence="2" id="KW-0808">Transferase</keyword>
<sequence>MNIDIAVPTYNSAQWLDAFLESIVQQDFSNWRIVTRDDGSKDGTENIILSWGNRLGEKIKIIKNPEKINLGIVGNYEAIFDECCAELIMVGDPDDVWKPGKITLTYEVMMQAEKEFGVDMPIVIGTDAEPVDKDLKPISPSLWKWARMNTNSTSKLSLMVMENPVLGPTMLFNRPLLTLAMPLNGGAAYHDWWLALVACAFGKIVLIKKSTLLYRRHGANDSLEPLTQNYSQAAKKIGKAHSRVQFLIRQLALQATAFSLRFRDKLKTSDYLALEAASCLPSSTMVMRRVRVIRHGLWFGSFIKNVGMMVFL</sequence>
<dbReference type="EMBL" id="BSOS01000065">
    <property type="protein sequence ID" value="GLR67312.1"/>
    <property type="molecule type" value="Genomic_DNA"/>
</dbReference>
<reference evidence="3" key="1">
    <citation type="journal article" date="2019" name="Int. J. Syst. Evol. Microbiol.">
        <title>The Global Catalogue of Microorganisms (GCM) 10K type strain sequencing project: providing services to taxonomists for standard genome sequencing and annotation.</title>
        <authorList>
            <consortium name="The Broad Institute Genomics Platform"/>
            <consortium name="The Broad Institute Genome Sequencing Center for Infectious Disease"/>
            <person name="Wu L."/>
            <person name="Ma J."/>
        </authorList>
    </citation>
    <scope>NUCLEOTIDE SEQUENCE [LARGE SCALE GENOMIC DNA]</scope>
    <source>
        <strain evidence="3">NBRC 112502</strain>
    </source>
</reference>
<dbReference type="GO" id="GO:0016740">
    <property type="term" value="F:transferase activity"/>
    <property type="evidence" value="ECO:0007669"/>
    <property type="project" value="UniProtKB-KW"/>
</dbReference>
<proteinExistence type="predicted"/>
<gene>
    <name evidence="2" type="primary">cps2F</name>
    <name evidence="2" type="ORF">GCM10010909_19930</name>
</gene>
<dbReference type="Proteomes" id="UP001156641">
    <property type="component" value="Unassembled WGS sequence"/>
</dbReference>
<dbReference type="RefSeq" id="WP_284258041.1">
    <property type="nucleotide sequence ID" value="NZ_BSOS01000065.1"/>
</dbReference>
<accession>A0ABQ6A9M2</accession>
<protein>
    <submittedName>
        <fullName evidence="2">Glycosyl transferase</fullName>
    </submittedName>
</protein>
<evidence type="ECO:0000313" key="2">
    <source>
        <dbReference type="EMBL" id="GLR67312.1"/>
    </source>
</evidence>
<dbReference type="PANTHER" id="PTHR22916">
    <property type="entry name" value="GLYCOSYLTRANSFERASE"/>
    <property type="match status" value="1"/>
</dbReference>
<dbReference type="InterPro" id="IPR029044">
    <property type="entry name" value="Nucleotide-diphossugar_trans"/>
</dbReference>
<dbReference type="Pfam" id="PF00535">
    <property type="entry name" value="Glycos_transf_2"/>
    <property type="match status" value="1"/>
</dbReference>
<organism evidence="2 3">
    <name type="scientific">Acidocella aquatica</name>
    <dbReference type="NCBI Taxonomy" id="1922313"/>
    <lineage>
        <taxon>Bacteria</taxon>
        <taxon>Pseudomonadati</taxon>
        <taxon>Pseudomonadota</taxon>
        <taxon>Alphaproteobacteria</taxon>
        <taxon>Acetobacterales</taxon>
        <taxon>Acidocellaceae</taxon>
        <taxon>Acidocella</taxon>
    </lineage>
</organism>
<keyword evidence="3" id="KW-1185">Reference proteome</keyword>
<dbReference type="PANTHER" id="PTHR22916:SF3">
    <property type="entry name" value="UDP-GLCNAC:BETAGAL BETA-1,3-N-ACETYLGLUCOSAMINYLTRANSFERASE-LIKE PROTEIN 1"/>
    <property type="match status" value="1"/>
</dbReference>
<name>A0ABQ6A9M2_9PROT</name>